<dbReference type="PATRIC" id="fig|1188261.3.peg.3229"/>
<evidence type="ECO:0000313" key="1">
    <source>
        <dbReference type="EMBL" id="ERN51841.1"/>
    </source>
</evidence>
<sequence>MKKLSIFGGAAILIFIVVWSAFQLVGTIKLEEKNTEIRAVSLFNAQVKTTNGLIRGYLEGDMPEEVIVASRITLQHSFDSLSLQYSSLQQIDSTNYREMKTIWDDYLTLLYEPSEPQLEELLKLEEEFGEVLDRVFKESHEQRRKLERWKTNY</sequence>
<gene>
    <name evidence="1" type="ORF">A33I_18695</name>
</gene>
<evidence type="ECO:0008006" key="3">
    <source>
        <dbReference type="Google" id="ProtNLM"/>
    </source>
</evidence>
<reference evidence="1 2" key="1">
    <citation type="journal article" date="2013" name="Genome Announc.">
        <title>Genome Sequence of the Extreme Obligate Alkaliphile Bacillus marmarensis Strain DSM 21297.</title>
        <authorList>
            <person name="Wernick D.G."/>
            <person name="Choi K.Y."/>
            <person name="Tat C.A."/>
            <person name="Lafontaine Rivera J.G."/>
            <person name="Liao J.C."/>
        </authorList>
    </citation>
    <scope>NUCLEOTIDE SEQUENCE [LARGE SCALE GENOMIC DNA]</scope>
    <source>
        <strain evidence="1 2">DSM 21297</strain>
    </source>
</reference>
<proteinExistence type="predicted"/>
<accession>U6SMK2</accession>
<dbReference type="AlphaFoldDB" id="U6SMK2"/>
<protein>
    <recommendedName>
        <fullName evidence="3">Four helix bundle sensory module for signal transduction</fullName>
    </recommendedName>
</protein>
<comment type="caution">
    <text evidence="1">The sequence shown here is derived from an EMBL/GenBank/DDBJ whole genome shotgun (WGS) entry which is preliminary data.</text>
</comment>
<dbReference type="Proteomes" id="UP000017170">
    <property type="component" value="Unassembled WGS sequence"/>
</dbReference>
<name>U6SMK2_9BACI</name>
<dbReference type="RefSeq" id="WP_022629293.1">
    <property type="nucleotide sequence ID" value="NZ_ATAE01000042.1"/>
</dbReference>
<keyword evidence="2" id="KW-1185">Reference proteome</keyword>
<organism evidence="1 2">
    <name type="scientific">Alkalihalophilus marmarensis DSM 21297</name>
    <dbReference type="NCBI Taxonomy" id="1188261"/>
    <lineage>
        <taxon>Bacteria</taxon>
        <taxon>Bacillati</taxon>
        <taxon>Bacillota</taxon>
        <taxon>Bacilli</taxon>
        <taxon>Bacillales</taxon>
        <taxon>Bacillaceae</taxon>
        <taxon>Alkalihalophilus</taxon>
    </lineage>
</organism>
<evidence type="ECO:0000313" key="2">
    <source>
        <dbReference type="Proteomes" id="UP000017170"/>
    </source>
</evidence>
<dbReference type="EMBL" id="ATAE01000042">
    <property type="protein sequence ID" value="ERN51841.1"/>
    <property type="molecule type" value="Genomic_DNA"/>
</dbReference>